<feature type="signal peptide" evidence="1">
    <location>
        <begin position="1"/>
        <end position="20"/>
    </location>
</feature>
<dbReference type="Gene3D" id="6.10.250.2140">
    <property type="match status" value="1"/>
</dbReference>
<protein>
    <submittedName>
        <fullName evidence="2">YfdX family protein</fullName>
    </submittedName>
</protein>
<dbReference type="OrthoDB" id="7273218at2"/>
<dbReference type="RefSeq" id="WP_141461945.1">
    <property type="nucleotide sequence ID" value="NZ_CP038141.1"/>
</dbReference>
<name>A0A4Y6UKX4_9PROT</name>
<dbReference type="AlphaFoldDB" id="A0A4Y6UKX4"/>
<keyword evidence="1" id="KW-0732">Signal</keyword>
<dbReference type="InterPro" id="IPR021236">
    <property type="entry name" value="Uncharacterised_YfdX"/>
</dbReference>
<reference evidence="2 3" key="1">
    <citation type="submission" date="2019-03" db="EMBL/GenBank/DDBJ databases">
        <title>The complete genome sequence of Swingsia samuiensis NBRC107927(T).</title>
        <authorList>
            <person name="Chua K.-O."/>
            <person name="Chan K.-G."/>
            <person name="See-Too W.-S."/>
        </authorList>
    </citation>
    <scope>NUCLEOTIDE SEQUENCE [LARGE SCALE GENOMIC DNA]</scope>
    <source>
        <strain evidence="2 3">AH83</strain>
    </source>
</reference>
<organism evidence="2 3">
    <name type="scientific">Swingsia samuiensis</name>
    <dbReference type="NCBI Taxonomy" id="1293412"/>
    <lineage>
        <taxon>Bacteria</taxon>
        <taxon>Pseudomonadati</taxon>
        <taxon>Pseudomonadota</taxon>
        <taxon>Alphaproteobacteria</taxon>
        <taxon>Acetobacterales</taxon>
        <taxon>Acetobacteraceae</taxon>
        <taxon>Swingsia</taxon>
    </lineage>
</organism>
<evidence type="ECO:0000313" key="3">
    <source>
        <dbReference type="Proteomes" id="UP000316313"/>
    </source>
</evidence>
<dbReference type="Proteomes" id="UP000316313">
    <property type="component" value="Chromosome"/>
</dbReference>
<dbReference type="KEGG" id="ssam:E3D00_09200"/>
<proteinExistence type="predicted"/>
<accession>A0A4Y6UKX4</accession>
<dbReference type="Pfam" id="PF10938">
    <property type="entry name" value="YfdX"/>
    <property type="match status" value="1"/>
</dbReference>
<evidence type="ECO:0000256" key="1">
    <source>
        <dbReference type="SAM" id="SignalP"/>
    </source>
</evidence>
<gene>
    <name evidence="2" type="ORF">E3D00_09200</name>
</gene>
<feature type="chain" id="PRO_5021396827" evidence="1">
    <location>
        <begin position="21"/>
        <end position="227"/>
    </location>
</feature>
<sequence length="227" mass="24153">MRSLLAALLIATTFSTPAWASGSKLHAEWENFKAHRAFHHLSVDGQKAFADILKAHDLLQAGKTDPAVPLLYDAQKRLAAAQKADQRFKAAESQLQPAPQHQADANHKATEGTVDWLPLGGEFIVSESLSPEKKAAVATANTQLKSGDSKQAAQTMQVVGVDADFIIALAPLQPTIGALNRANIFTEGRQPTQALSALDDILDSLVFVSENSIIQNDPAAGTSAPSK</sequence>
<keyword evidence="3" id="KW-1185">Reference proteome</keyword>
<dbReference type="EMBL" id="CP038141">
    <property type="protein sequence ID" value="QDH17724.1"/>
    <property type="molecule type" value="Genomic_DNA"/>
</dbReference>
<evidence type="ECO:0000313" key="2">
    <source>
        <dbReference type="EMBL" id="QDH17724.1"/>
    </source>
</evidence>